<reference evidence="3 4" key="1">
    <citation type="submission" date="2024-09" db="EMBL/GenBank/DDBJ databases">
        <authorList>
            <person name="Sun Q."/>
            <person name="Mori K."/>
        </authorList>
    </citation>
    <scope>NUCLEOTIDE SEQUENCE [LARGE SCALE GENOMIC DNA]</scope>
    <source>
        <strain evidence="3 4">JCM 3323</strain>
    </source>
</reference>
<dbReference type="PROSITE" id="PS01047">
    <property type="entry name" value="HMA_1"/>
    <property type="match status" value="1"/>
</dbReference>
<dbReference type="Pfam" id="PF00403">
    <property type="entry name" value="HMA"/>
    <property type="match status" value="1"/>
</dbReference>
<evidence type="ECO:0000313" key="4">
    <source>
        <dbReference type="Proteomes" id="UP001589646"/>
    </source>
</evidence>
<dbReference type="InterPro" id="IPR017969">
    <property type="entry name" value="Heavy-metal-associated_CS"/>
</dbReference>
<dbReference type="RefSeq" id="WP_346130734.1">
    <property type="nucleotide sequence ID" value="NZ_BAAAXC010000015.1"/>
</dbReference>
<dbReference type="Proteomes" id="UP001589646">
    <property type="component" value="Unassembled WGS sequence"/>
</dbReference>
<organism evidence="3 4">
    <name type="scientific">Nonomuraea roseola</name>
    <dbReference type="NCBI Taxonomy" id="46179"/>
    <lineage>
        <taxon>Bacteria</taxon>
        <taxon>Bacillati</taxon>
        <taxon>Actinomycetota</taxon>
        <taxon>Actinomycetes</taxon>
        <taxon>Streptosporangiales</taxon>
        <taxon>Streptosporangiaceae</taxon>
        <taxon>Nonomuraea</taxon>
    </lineage>
</organism>
<keyword evidence="1" id="KW-0479">Metal-binding</keyword>
<dbReference type="InterPro" id="IPR036163">
    <property type="entry name" value="HMA_dom_sf"/>
</dbReference>
<proteinExistence type="predicted"/>
<accession>A0ABV5Q9Y5</accession>
<protein>
    <submittedName>
        <fullName evidence="3">Heavy-metal-associated domain-containing protein</fullName>
    </submittedName>
</protein>
<comment type="caution">
    <text evidence="3">The sequence shown here is derived from an EMBL/GenBank/DDBJ whole genome shotgun (WGS) entry which is preliminary data.</text>
</comment>
<keyword evidence="4" id="KW-1185">Reference proteome</keyword>
<dbReference type="SUPFAM" id="SSF55008">
    <property type="entry name" value="HMA, heavy metal-associated domain"/>
    <property type="match status" value="1"/>
</dbReference>
<dbReference type="InterPro" id="IPR006121">
    <property type="entry name" value="HMA_dom"/>
</dbReference>
<evidence type="ECO:0000259" key="2">
    <source>
        <dbReference type="PROSITE" id="PS50846"/>
    </source>
</evidence>
<sequence>MSTSTYKVTGMTCNGCAGKVKTQIGNVAGVGDIDVDLATGHVTVTSEGQIDDVRVVEAVEEIGYEAVLV</sequence>
<evidence type="ECO:0000313" key="3">
    <source>
        <dbReference type="EMBL" id="MFB9531773.1"/>
    </source>
</evidence>
<gene>
    <name evidence="3" type="ORF">ACFFRN_34670</name>
</gene>
<dbReference type="EMBL" id="JBHMCE010000012">
    <property type="protein sequence ID" value="MFB9531773.1"/>
    <property type="molecule type" value="Genomic_DNA"/>
</dbReference>
<dbReference type="Gene3D" id="3.30.70.100">
    <property type="match status" value="1"/>
</dbReference>
<name>A0ABV5Q9Y5_9ACTN</name>
<dbReference type="PROSITE" id="PS50846">
    <property type="entry name" value="HMA_2"/>
    <property type="match status" value="1"/>
</dbReference>
<evidence type="ECO:0000256" key="1">
    <source>
        <dbReference type="ARBA" id="ARBA00022723"/>
    </source>
</evidence>
<feature type="domain" description="HMA" evidence="2">
    <location>
        <begin position="2"/>
        <end position="67"/>
    </location>
</feature>
<dbReference type="CDD" id="cd00371">
    <property type="entry name" value="HMA"/>
    <property type="match status" value="1"/>
</dbReference>